<feature type="compositionally biased region" description="Basic and acidic residues" evidence="1">
    <location>
        <begin position="751"/>
        <end position="760"/>
    </location>
</feature>
<feature type="domain" description="Sfi1 spindle body" evidence="2">
    <location>
        <begin position="231"/>
        <end position="746"/>
    </location>
</feature>
<evidence type="ECO:0000259" key="2">
    <source>
        <dbReference type="Pfam" id="PF08457"/>
    </source>
</evidence>
<name>A0A1E3Q562_LIPST</name>
<dbReference type="AlphaFoldDB" id="A0A1E3Q562"/>
<organism evidence="3 4">
    <name type="scientific">Lipomyces starkeyi NRRL Y-11557</name>
    <dbReference type="NCBI Taxonomy" id="675824"/>
    <lineage>
        <taxon>Eukaryota</taxon>
        <taxon>Fungi</taxon>
        <taxon>Dikarya</taxon>
        <taxon>Ascomycota</taxon>
        <taxon>Saccharomycotina</taxon>
        <taxon>Lipomycetes</taxon>
        <taxon>Lipomycetales</taxon>
        <taxon>Lipomycetaceae</taxon>
        <taxon>Lipomyces</taxon>
    </lineage>
</organism>
<protein>
    <recommendedName>
        <fullName evidence="2">Sfi1 spindle body domain-containing protein</fullName>
    </recommendedName>
</protein>
<feature type="region of interest" description="Disordered" evidence="1">
    <location>
        <begin position="751"/>
        <end position="795"/>
    </location>
</feature>
<dbReference type="InterPro" id="IPR013665">
    <property type="entry name" value="Sfi1_dom"/>
</dbReference>
<proteinExistence type="predicted"/>
<dbReference type="OrthoDB" id="5360338at2759"/>
<dbReference type="EMBL" id="KV454295">
    <property type="protein sequence ID" value="ODQ72718.1"/>
    <property type="molecule type" value="Genomic_DNA"/>
</dbReference>
<accession>A0A1E3Q562</accession>
<gene>
    <name evidence="3" type="ORF">LIPSTDRAFT_4093</name>
</gene>
<feature type="compositionally biased region" description="Acidic residues" evidence="1">
    <location>
        <begin position="761"/>
        <end position="775"/>
    </location>
</feature>
<evidence type="ECO:0000313" key="3">
    <source>
        <dbReference type="EMBL" id="ODQ72718.1"/>
    </source>
</evidence>
<reference evidence="3 4" key="1">
    <citation type="journal article" date="2016" name="Proc. Natl. Acad. Sci. U.S.A.">
        <title>Comparative genomics of biotechnologically important yeasts.</title>
        <authorList>
            <person name="Riley R."/>
            <person name="Haridas S."/>
            <person name="Wolfe K.H."/>
            <person name="Lopes M.R."/>
            <person name="Hittinger C.T."/>
            <person name="Goeker M."/>
            <person name="Salamov A.A."/>
            <person name="Wisecaver J.H."/>
            <person name="Long T.M."/>
            <person name="Calvey C.H."/>
            <person name="Aerts A.L."/>
            <person name="Barry K.W."/>
            <person name="Choi C."/>
            <person name="Clum A."/>
            <person name="Coughlan A.Y."/>
            <person name="Deshpande S."/>
            <person name="Douglass A.P."/>
            <person name="Hanson S.J."/>
            <person name="Klenk H.-P."/>
            <person name="LaButti K.M."/>
            <person name="Lapidus A."/>
            <person name="Lindquist E.A."/>
            <person name="Lipzen A.M."/>
            <person name="Meier-Kolthoff J.P."/>
            <person name="Ohm R.A."/>
            <person name="Otillar R.P."/>
            <person name="Pangilinan J.L."/>
            <person name="Peng Y."/>
            <person name="Rokas A."/>
            <person name="Rosa C.A."/>
            <person name="Scheuner C."/>
            <person name="Sibirny A.A."/>
            <person name="Slot J.C."/>
            <person name="Stielow J.B."/>
            <person name="Sun H."/>
            <person name="Kurtzman C.P."/>
            <person name="Blackwell M."/>
            <person name="Grigoriev I.V."/>
            <person name="Jeffries T.W."/>
        </authorList>
    </citation>
    <scope>NUCLEOTIDE SEQUENCE [LARGE SCALE GENOMIC DNA]</scope>
    <source>
        <strain evidence="3 4">NRRL Y-11557</strain>
    </source>
</reference>
<dbReference type="STRING" id="675824.A0A1E3Q562"/>
<dbReference type="Proteomes" id="UP000094385">
    <property type="component" value="Unassembled WGS sequence"/>
</dbReference>
<evidence type="ECO:0000313" key="4">
    <source>
        <dbReference type="Proteomes" id="UP000094385"/>
    </source>
</evidence>
<dbReference type="Pfam" id="PF08457">
    <property type="entry name" value="Sfi1"/>
    <property type="match status" value="1"/>
</dbReference>
<sequence>MSSGGEDNGDLDIDKDDPSFTRVLPPDLTNFHRDFSQIIDRLSPDNQQALRPVLEKQHDVDMQYSISDINILRSIVQLALRSREHTDGNSFITIFKSYEAVLHRRRIDTSKDTFYFKLVVKLCRSDGNTWAEKFNNLLREINASLISRKKPELKARYKDFLFGLLHRKLQYWRAKAHDQKARSVALRRAAIKYDNATLASQAFEVWRTKLRIFTAREVTLLEFINQIETKSHFDRWRQKTKHLRTSRENAANNFRKKAILRKWRTKTRKLMQLDVRAVRFEEARHAKILRQGMRTWVYRMYFHGAKQLYDQNLAQKYLDNWIFALSDIENLAERADMFRREKSLRTVLVIWRKATAEVSGLRDVAAVFERRVLLRRTWLVWIRELQLASAAHALDLVRDVSCVAQALDTWRTRAVMVAQADIQYERSLMTRHLKRMREELRVGVIVGIFEKRRIRNVLYTWVLRERAALLSRVNNRKLVGRTFNSWKTAAVRRIDHDRQAVKKVYGQTNYRVASSVLKTWRAKLNVIRQIESTARQHDQLVLKQKVLTHFVSNFRRFKQFEAKAASLHRANILKSFITLWRSRLRLKRDEVRENVLQDLLARRRIQRCHNILETWVQRTTEKLDLAILADEFFEESSCKLMSSVLKMWRNRIVECAEFEAAADGFNRTRIISSRFRKWHAGKLAHDEMQQRAVVVYDINSLLRAQSILRRWNMSALQIGILIAKADVFAEKWWNTRARKIFGRWVDATRDRRREREHERQDEEADEYAEDDEDDSGTIIAPTIGGTDDSLTYTPTRRRSGARVSFAGMTRIDLATPSVERWARLRNSPMYEGRRKLFVTPLTRKENREDVGRTV</sequence>
<keyword evidence="4" id="KW-1185">Reference proteome</keyword>
<evidence type="ECO:0000256" key="1">
    <source>
        <dbReference type="SAM" id="MobiDB-lite"/>
    </source>
</evidence>